<organism evidence="1 2">
    <name type="scientific">Spiromyces aspiralis</name>
    <dbReference type="NCBI Taxonomy" id="68401"/>
    <lineage>
        <taxon>Eukaryota</taxon>
        <taxon>Fungi</taxon>
        <taxon>Fungi incertae sedis</taxon>
        <taxon>Zoopagomycota</taxon>
        <taxon>Kickxellomycotina</taxon>
        <taxon>Kickxellomycetes</taxon>
        <taxon>Kickxellales</taxon>
        <taxon>Kickxellaceae</taxon>
        <taxon>Spiromyces</taxon>
    </lineage>
</organism>
<gene>
    <name evidence="1" type="ORF">EV182_005541</name>
</gene>
<proteinExistence type="predicted"/>
<feature type="non-terminal residue" evidence="1">
    <location>
        <position position="234"/>
    </location>
</feature>
<protein>
    <submittedName>
        <fullName evidence="1">Uncharacterized protein</fullName>
    </submittedName>
</protein>
<comment type="caution">
    <text evidence="1">The sequence shown here is derived from an EMBL/GenBank/DDBJ whole genome shotgun (WGS) entry which is preliminary data.</text>
</comment>
<reference evidence="1" key="1">
    <citation type="submission" date="2022-06" db="EMBL/GenBank/DDBJ databases">
        <title>Phylogenomic reconstructions and comparative analyses of Kickxellomycotina fungi.</title>
        <authorList>
            <person name="Reynolds N.K."/>
            <person name="Stajich J.E."/>
            <person name="Barry K."/>
            <person name="Grigoriev I.V."/>
            <person name="Crous P."/>
            <person name="Smith M.E."/>
        </authorList>
    </citation>
    <scope>NUCLEOTIDE SEQUENCE</scope>
    <source>
        <strain evidence="1">RSA 2271</strain>
    </source>
</reference>
<dbReference type="EMBL" id="JAMZIH010007151">
    <property type="protein sequence ID" value="KAJ1673281.1"/>
    <property type="molecule type" value="Genomic_DNA"/>
</dbReference>
<keyword evidence="2" id="KW-1185">Reference proteome</keyword>
<name>A0ACC1HAG3_9FUNG</name>
<dbReference type="Proteomes" id="UP001145114">
    <property type="component" value="Unassembled WGS sequence"/>
</dbReference>
<accession>A0ACC1HAG3</accession>
<sequence>MFTRDPHLRPDQVAALEGFCTWICDVAQKRRKATSQDVHLMYCRLKEDNISEYLKPRAFQLLLDLFRTRTRQSDEWLNKVPGWVVSILEERRAAGATMSTEDYCCLLEIFSMVPEREDEVLKLLADSSDSLRDKPDIEGIETMQKLFRATISGYSRCFNVRGVTEVTKRVADGVQELTTAGMPELARRLEADMIMWEMVMRLYSTQRMRVEMVKLWVQFISKGIIPSLTIQRLV</sequence>
<evidence type="ECO:0000313" key="2">
    <source>
        <dbReference type="Proteomes" id="UP001145114"/>
    </source>
</evidence>
<evidence type="ECO:0000313" key="1">
    <source>
        <dbReference type="EMBL" id="KAJ1673281.1"/>
    </source>
</evidence>